<dbReference type="Gene3D" id="3.40.50.300">
    <property type="entry name" value="P-loop containing nucleotide triphosphate hydrolases"/>
    <property type="match status" value="1"/>
</dbReference>
<gene>
    <name evidence="1" type="ORF">ADK38_40180</name>
</gene>
<proteinExistence type="predicted"/>
<keyword evidence="2" id="KW-1185">Reference proteome</keyword>
<dbReference type="EMBL" id="LGUT01003829">
    <property type="protein sequence ID" value="KOG74491.1"/>
    <property type="molecule type" value="Genomic_DNA"/>
</dbReference>
<reference evidence="1 2" key="1">
    <citation type="submission" date="2015-07" db="EMBL/GenBank/DDBJ databases">
        <authorList>
            <person name="Ju K.-S."/>
            <person name="Doroghazi J.R."/>
            <person name="Metcalf W.W."/>
        </authorList>
    </citation>
    <scope>NUCLEOTIDE SEQUENCE [LARGE SCALE GENOMIC DNA]</scope>
    <source>
        <strain evidence="1 2">NRRL B-3589</strain>
    </source>
</reference>
<organism evidence="1 2">
    <name type="scientific">Streptomyces varsoviensis</name>
    <dbReference type="NCBI Taxonomy" id="67373"/>
    <lineage>
        <taxon>Bacteria</taxon>
        <taxon>Bacillati</taxon>
        <taxon>Actinomycetota</taxon>
        <taxon>Actinomycetes</taxon>
        <taxon>Kitasatosporales</taxon>
        <taxon>Streptomycetaceae</taxon>
        <taxon>Streptomyces</taxon>
    </lineage>
</organism>
<dbReference type="InterPro" id="IPR027417">
    <property type="entry name" value="P-loop_NTPase"/>
</dbReference>
<dbReference type="SUPFAM" id="SSF52540">
    <property type="entry name" value="P-loop containing nucleoside triphosphate hydrolases"/>
    <property type="match status" value="1"/>
</dbReference>
<dbReference type="Proteomes" id="UP000037020">
    <property type="component" value="Unassembled WGS sequence"/>
</dbReference>
<protein>
    <recommendedName>
        <fullName evidence="3">NadR/Ttd14 AAA domain-containing protein</fullName>
    </recommendedName>
</protein>
<accession>A0ABR5IUI6</accession>
<evidence type="ECO:0000313" key="2">
    <source>
        <dbReference type="Proteomes" id="UP000037020"/>
    </source>
</evidence>
<evidence type="ECO:0000313" key="1">
    <source>
        <dbReference type="EMBL" id="KOG74491.1"/>
    </source>
</evidence>
<comment type="caution">
    <text evidence="1">The sequence shown here is derived from an EMBL/GenBank/DDBJ whole genome shotgun (WGS) entry which is preliminary data.</text>
</comment>
<evidence type="ECO:0008006" key="3">
    <source>
        <dbReference type="Google" id="ProtNLM"/>
    </source>
</evidence>
<sequence length="216" mass="22753">MSVIGSSPGVGKSTLCGALARQYRDAGARVDHFEEADILTRPAFAPVADEFAGGTGSVRPETLVEAVRTYVSQARAEGVDVLVTDALIPFVPSLVAWGHEEAAISAVVRDLVTAVEPTPVTVVYLRDDPDVGLRRALEREGPEWADWYVGRLAGSPGTRSVTSLAAAAEHLRREAELTLRLLAATPWTVVAVDVAGRSAAEVEECARRGLAGPLGA</sequence>
<name>A0ABR5IUI6_9ACTN</name>